<dbReference type="OrthoDB" id="5598396at2759"/>
<feature type="non-terminal residue" evidence="1">
    <location>
        <position position="1"/>
    </location>
</feature>
<feature type="non-terminal residue" evidence="1">
    <location>
        <position position="117"/>
    </location>
</feature>
<keyword evidence="2" id="KW-1185">Reference proteome</keyword>
<gene>
    <name evidence="1" type="ORF">FA13DRAFT_1605786</name>
</gene>
<protein>
    <submittedName>
        <fullName evidence="1">Uncharacterized protein</fullName>
    </submittedName>
</protein>
<comment type="caution">
    <text evidence="1">The sequence shown here is derived from an EMBL/GenBank/DDBJ whole genome shotgun (WGS) entry which is preliminary data.</text>
</comment>
<dbReference type="Proteomes" id="UP000298030">
    <property type="component" value="Unassembled WGS sequence"/>
</dbReference>
<dbReference type="EMBL" id="QPFP01000187">
    <property type="protein sequence ID" value="TEB19507.1"/>
    <property type="molecule type" value="Genomic_DNA"/>
</dbReference>
<name>A0A4Y7SCU8_COPMI</name>
<sequence>FIAYKSLSISSGPKYLPGVRHFLCLLYPIFDAIRPNPTVQSTIRGARKTRADSVKRKFPLTTSHLQTIATASHTYDDLLFATILSYCFYGCHRIGELTQKNEHHLFDWRKVIKRSSL</sequence>
<evidence type="ECO:0000313" key="2">
    <source>
        <dbReference type="Proteomes" id="UP000298030"/>
    </source>
</evidence>
<dbReference type="AlphaFoldDB" id="A0A4Y7SCU8"/>
<evidence type="ECO:0000313" key="1">
    <source>
        <dbReference type="EMBL" id="TEB19507.1"/>
    </source>
</evidence>
<accession>A0A4Y7SCU8</accession>
<organism evidence="1 2">
    <name type="scientific">Coprinellus micaceus</name>
    <name type="common">Glistening ink-cap mushroom</name>
    <name type="synonym">Coprinus micaceus</name>
    <dbReference type="NCBI Taxonomy" id="71717"/>
    <lineage>
        <taxon>Eukaryota</taxon>
        <taxon>Fungi</taxon>
        <taxon>Dikarya</taxon>
        <taxon>Basidiomycota</taxon>
        <taxon>Agaricomycotina</taxon>
        <taxon>Agaricomycetes</taxon>
        <taxon>Agaricomycetidae</taxon>
        <taxon>Agaricales</taxon>
        <taxon>Agaricineae</taxon>
        <taxon>Psathyrellaceae</taxon>
        <taxon>Coprinellus</taxon>
    </lineage>
</organism>
<dbReference type="STRING" id="71717.A0A4Y7SCU8"/>
<reference evidence="1 2" key="1">
    <citation type="journal article" date="2019" name="Nat. Ecol. Evol.">
        <title>Megaphylogeny resolves global patterns of mushroom evolution.</title>
        <authorList>
            <person name="Varga T."/>
            <person name="Krizsan K."/>
            <person name="Foldi C."/>
            <person name="Dima B."/>
            <person name="Sanchez-Garcia M."/>
            <person name="Sanchez-Ramirez S."/>
            <person name="Szollosi G.J."/>
            <person name="Szarkandi J.G."/>
            <person name="Papp V."/>
            <person name="Albert L."/>
            <person name="Andreopoulos W."/>
            <person name="Angelini C."/>
            <person name="Antonin V."/>
            <person name="Barry K.W."/>
            <person name="Bougher N.L."/>
            <person name="Buchanan P."/>
            <person name="Buyck B."/>
            <person name="Bense V."/>
            <person name="Catcheside P."/>
            <person name="Chovatia M."/>
            <person name="Cooper J."/>
            <person name="Damon W."/>
            <person name="Desjardin D."/>
            <person name="Finy P."/>
            <person name="Geml J."/>
            <person name="Haridas S."/>
            <person name="Hughes K."/>
            <person name="Justo A."/>
            <person name="Karasinski D."/>
            <person name="Kautmanova I."/>
            <person name="Kiss B."/>
            <person name="Kocsube S."/>
            <person name="Kotiranta H."/>
            <person name="LaButti K.M."/>
            <person name="Lechner B.E."/>
            <person name="Liimatainen K."/>
            <person name="Lipzen A."/>
            <person name="Lukacs Z."/>
            <person name="Mihaltcheva S."/>
            <person name="Morgado L.N."/>
            <person name="Niskanen T."/>
            <person name="Noordeloos M.E."/>
            <person name="Ohm R.A."/>
            <person name="Ortiz-Santana B."/>
            <person name="Ovrebo C."/>
            <person name="Racz N."/>
            <person name="Riley R."/>
            <person name="Savchenko A."/>
            <person name="Shiryaev A."/>
            <person name="Soop K."/>
            <person name="Spirin V."/>
            <person name="Szebenyi C."/>
            <person name="Tomsovsky M."/>
            <person name="Tulloss R.E."/>
            <person name="Uehling J."/>
            <person name="Grigoriev I.V."/>
            <person name="Vagvolgyi C."/>
            <person name="Papp T."/>
            <person name="Martin F.M."/>
            <person name="Miettinen O."/>
            <person name="Hibbett D.S."/>
            <person name="Nagy L.G."/>
        </authorList>
    </citation>
    <scope>NUCLEOTIDE SEQUENCE [LARGE SCALE GENOMIC DNA]</scope>
    <source>
        <strain evidence="1 2">FP101781</strain>
    </source>
</reference>
<proteinExistence type="predicted"/>